<dbReference type="Gene3D" id="2.60.40.10">
    <property type="entry name" value="Immunoglobulins"/>
    <property type="match status" value="1"/>
</dbReference>
<gene>
    <name evidence="1" type="ORF">LG651_12355</name>
</gene>
<keyword evidence="2" id="KW-1185">Reference proteome</keyword>
<evidence type="ECO:0000313" key="2">
    <source>
        <dbReference type="Proteomes" id="UP001139286"/>
    </source>
</evidence>
<name>A0A9X1I729_9FLAO</name>
<reference evidence="1" key="1">
    <citation type="submission" date="2021-10" db="EMBL/GenBank/DDBJ databases">
        <title>Tamlana sargassums sp. nov., and Tamlana laminarinivorans sp. nov., two new bacteria isolated from the brown alga.</title>
        <authorList>
            <person name="Li J."/>
        </authorList>
    </citation>
    <scope>NUCLEOTIDE SEQUENCE</scope>
    <source>
        <strain evidence="1">62-3</strain>
    </source>
</reference>
<organism evidence="1 2">
    <name type="scientific">Neotamlana sargassicola</name>
    <dbReference type="NCBI Taxonomy" id="2883125"/>
    <lineage>
        <taxon>Bacteria</taxon>
        <taxon>Pseudomonadati</taxon>
        <taxon>Bacteroidota</taxon>
        <taxon>Flavobacteriia</taxon>
        <taxon>Flavobacteriales</taxon>
        <taxon>Flavobacteriaceae</taxon>
        <taxon>Neotamlana</taxon>
    </lineage>
</organism>
<comment type="caution">
    <text evidence="1">The sequence shown here is derived from an EMBL/GenBank/DDBJ whole genome shotgun (WGS) entry which is preliminary data.</text>
</comment>
<dbReference type="Pfam" id="PF13585">
    <property type="entry name" value="CHU_C"/>
    <property type="match status" value="1"/>
</dbReference>
<dbReference type="EMBL" id="JAJAPX010000005">
    <property type="protein sequence ID" value="MCB4809042.1"/>
    <property type="molecule type" value="Genomic_DNA"/>
</dbReference>
<proteinExistence type="predicted"/>
<dbReference type="Proteomes" id="UP001139286">
    <property type="component" value="Unassembled WGS sequence"/>
</dbReference>
<accession>A0A9X1I729</accession>
<evidence type="ECO:0000313" key="1">
    <source>
        <dbReference type="EMBL" id="MCB4809042.1"/>
    </source>
</evidence>
<sequence length="477" mass="51762">MKLLNITFILFFILGLSQLHGQVIIGKPTLGFTQACASESFNEYQVTFSFSPDTALLVSNQFFIELSDPTGDFTNPTTVYSSAEGEITSSPATITFAFPETVSGEAYKVRVKSTAPIASSTPSVAFAAYYKIQDTPFSINNLIPTGIFCAGGSYLLTIDNPGNDDNDSPLQYPSLNFNWYKLVSATTSVIVHTGLTYEVTEAGTYYAETNYGTCTSNSYSNRVVISESASGNDSEITSSRGNPYCASDGETILSAISANSYQWYKDGELIENATNQTYNTNISGFYTVNIDLGGCSTTASIDLDTMTFTSSLNVEDEFSLSNGESVTVNISTDADAPMFQWILNDVIISGETTSSLVVNQAGDYQAVITQTNGCETSNTLTFSVTEPFPDVENIPNVISPNNDGVNDTWVIPKKYVSGSNTVVVIMSSRGEVVLQTNNYLNNWPQETMDLTSINSVYYYIIKPENNQTKKGSITVLK</sequence>
<dbReference type="RefSeq" id="WP_226696425.1">
    <property type="nucleotide sequence ID" value="NZ_JAJAPX010000005.1"/>
</dbReference>
<dbReference type="AlphaFoldDB" id="A0A9X1I729"/>
<protein>
    <submittedName>
        <fullName evidence="1">Gliding motility-associated C-terminal domain-containing protein</fullName>
    </submittedName>
</protein>
<dbReference type="InterPro" id="IPR013783">
    <property type="entry name" value="Ig-like_fold"/>
</dbReference>